<sequence>MRLSTLAIIGCTALIPIAPIIADQAYKEVARWHIAAAMNAVQLQSGDPEPHLERAREWSQNSPALLRDYWLFRLKNALQNDPQSIAEVVKAAIAESPDNRLLGLYGSTLLASQQKFAEAAEVLELAVIPENLAKSATLLNQLAYFRALSGLDLDQALEDIDAALALDTPSGSESANWELLDTRAWVLFRMGRSVEALTAIDEAIALAEKETGKNWLSQGLDFLSGLADAKIAPQETEDPESPQEVAAEQEPEPISANEAGNVLWGVGVVHYHRAKILEALGRTEEAEVELQWLRDRRLPTDDRLY</sequence>
<name>A0A518G924_9BACT</name>
<dbReference type="Gene3D" id="1.25.40.10">
    <property type="entry name" value="Tetratricopeptide repeat domain"/>
    <property type="match status" value="1"/>
</dbReference>
<dbReference type="SUPFAM" id="SSF48452">
    <property type="entry name" value="TPR-like"/>
    <property type="match status" value="1"/>
</dbReference>
<evidence type="ECO:0000313" key="3">
    <source>
        <dbReference type="Proteomes" id="UP000318017"/>
    </source>
</evidence>
<evidence type="ECO:0000256" key="1">
    <source>
        <dbReference type="SAM" id="MobiDB-lite"/>
    </source>
</evidence>
<feature type="region of interest" description="Disordered" evidence="1">
    <location>
        <begin position="233"/>
        <end position="252"/>
    </location>
</feature>
<protein>
    <submittedName>
        <fullName evidence="2">Tetratricopeptide repeat protein</fullName>
    </submittedName>
</protein>
<reference evidence="2 3" key="1">
    <citation type="submission" date="2019-02" db="EMBL/GenBank/DDBJ databases">
        <title>Deep-cultivation of Planctomycetes and their phenomic and genomic characterization uncovers novel biology.</title>
        <authorList>
            <person name="Wiegand S."/>
            <person name="Jogler M."/>
            <person name="Boedeker C."/>
            <person name="Pinto D."/>
            <person name="Vollmers J."/>
            <person name="Rivas-Marin E."/>
            <person name="Kohn T."/>
            <person name="Peeters S.H."/>
            <person name="Heuer A."/>
            <person name="Rast P."/>
            <person name="Oberbeckmann S."/>
            <person name="Bunk B."/>
            <person name="Jeske O."/>
            <person name="Meyerdierks A."/>
            <person name="Storesund J.E."/>
            <person name="Kallscheuer N."/>
            <person name="Luecker S."/>
            <person name="Lage O.M."/>
            <person name="Pohl T."/>
            <person name="Merkel B.J."/>
            <person name="Hornburger P."/>
            <person name="Mueller R.-W."/>
            <person name="Bruemmer F."/>
            <person name="Labrenz M."/>
            <person name="Spormann A.M."/>
            <person name="Op den Camp H."/>
            <person name="Overmann J."/>
            <person name="Amann R."/>
            <person name="Jetten M.S.M."/>
            <person name="Mascher T."/>
            <person name="Medema M.H."/>
            <person name="Devos D.P."/>
            <person name="Kaster A.-K."/>
            <person name="Ovreas L."/>
            <person name="Rohde M."/>
            <person name="Galperin M.Y."/>
            <person name="Jogler C."/>
        </authorList>
    </citation>
    <scope>NUCLEOTIDE SEQUENCE [LARGE SCALE GENOMIC DNA]</scope>
    <source>
        <strain evidence="2 3">Q31a</strain>
    </source>
</reference>
<dbReference type="RefSeq" id="WP_145079699.1">
    <property type="nucleotide sequence ID" value="NZ_CP036298.1"/>
</dbReference>
<gene>
    <name evidence="2" type="ORF">Q31a_34080</name>
</gene>
<dbReference type="InterPro" id="IPR011990">
    <property type="entry name" value="TPR-like_helical_dom_sf"/>
</dbReference>
<evidence type="ECO:0000313" key="2">
    <source>
        <dbReference type="EMBL" id="QDV25086.1"/>
    </source>
</evidence>
<keyword evidence="3" id="KW-1185">Reference proteome</keyword>
<dbReference type="KEGG" id="ahel:Q31a_34080"/>
<dbReference type="Proteomes" id="UP000318017">
    <property type="component" value="Chromosome"/>
</dbReference>
<organism evidence="2 3">
    <name type="scientific">Aureliella helgolandensis</name>
    <dbReference type="NCBI Taxonomy" id="2527968"/>
    <lineage>
        <taxon>Bacteria</taxon>
        <taxon>Pseudomonadati</taxon>
        <taxon>Planctomycetota</taxon>
        <taxon>Planctomycetia</taxon>
        <taxon>Pirellulales</taxon>
        <taxon>Pirellulaceae</taxon>
        <taxon>Aureliella</taxon>
    </lineage>
</organism>
<dbReference type="AlphaFoldDB" id="A0A518G924"/>
<feature type="compositionally biased region" description="Acidic residues" evidence="1">
    <location>
        <begin position="235"/>
        <end position="251"/>
    </location>
</feature>
<dbReference type="EMBL" id="CP036298">
    <property type="protein sequence ID" value="QDV25086.1"/>
    <property type="molecule type" value="Genomic_DNA"/>
</dbReference>
<accession>A0A518G924</accession>
<proteinExistence type="predicted"/>